<proteinExistence type="predicted"/>
<organism evidence="1">
    <name type="scientific">Anguilla anguilla</name>
    <name type="common">European freshwater eel</name>
    <name type="synonym">Muraena anguilla</name>
    <dbReference type="NCBI Taxonomy" id="7936"/>
    <lineage>
        <taxon>Eukaryota</taxon>
        <taxon>Metazoa</taxon>
        <taxon>Chordata</taxon>
        <taxon>Craniata</taxon>
        <taxon>Vertebrata</taxon>
        <taxon>Euteleostomi</taxon>
        <taxon>Actinopterygii</taxon>
        <taxon>Neopterygii</taxon>
        <taxon>Teleostei</taxon>
        <taxon>Anguilliformes</taxon>
        <taxon>Anguillidae</taxon>
        <taxon>Anguilla</taxon>
    </lineage>
</organism>
<dbReference type="EMBL" id="GBXM01034410">
    <property type="protein sequence ID" value="JAH74167.1"/>
    <property type="molecule type" value="Transcribed_RNA"/>
</dbReference>
<protein>
    <submittedName>
        <fullName evidence="1">Uncharacterized protein</fullName>
    </submittedName>
</protein>
<reference evidence="1" key="1">
    <citation type="submission" date="2014-11" db="EMBL/GenBank/DDBJ databases">
        <authorList>
            <person name="Amaro Gonzalez C."/>
        </authorList>
    </citation>
    <scope>NUCLEOTIDE SEQUENCE</scope>
</reference>
<accession>A0A0E9V7Y8</accession>
<dbReference type="AlphaFoldDB" id="A0A0E9V7Y8"/>
<evidence type="ECO:0000313" key="1">
    <source>
        <dbReference type="EMBL" id="JAH74167.1"/>
    </source>
</evidence>
<sequence>MCACVEEFHQNRGRSKIQCMKAFWEKWDEALYLLRPQDI</sequence>
<name>A0A0E9V7Y8_ANGAN</name>
<reference evidence="1" key="2">
    <citation type="journal article" date="2015" name="Fish Shellfish Immunol.">
        <title>Early steps in the European eel (Anguilla anguilla)-Vibrio vulnificus interaction in the gills: Role of the RtxA13 toxin.</title>
        <authorList>
            <person name="Callol A."/>
            <person name="Pajuelo D."/>
            <person name="Ebbesson L."/>
            <person name="Teles M."/>
            <person name="MacKenzie S."/>
            <person name="Amaro C."/>
        </authorList>
    </citation>
    <scope>NUCLEOTIDE SEQUENCE</scope>
</reference>